<evidence type="ECO:0000313" key="2">
    <source>
        <dbReference type="EMBL" id="OEJ67379.1"/>
    </source>
</evidence>
<dbReference type="AlphaFoldDB" id="A0A1E5Q800"/>
<evidence type="ECO:0000256" key="1">
    <source>
        <dbReference type="SAM" id="MobiDB-lite"/>
    </source>
</evidence>
<keyword evidence="3" id="KW-1185">Reference proteome</keyword>
<evidence type="ECO:0000313" key="3">
    <source>
        <dbReference type="Proteomes" id="UP000095347"/>
    </source>
</evidence>
<dbReference type="Proteomes" id="UP000095347">
    <property type="component" value="Unassembled WGS sequence"/>
</dbReference>
<proteinExistence type="predicted"/>
<dbReference type="EMBL" id="MCGG01000022">
    <property type="protein sequence ID" value="OEJ67379.1"/>
    <property type="molecule type" value="Genomic_DNA"/>
</dbReference>
<dbReference type="STRING" id="28181.BEN30_09620"/>
<reference evidence="3" key="1">
    <citation type="submission" date="2016-07" db="EMBL/GenBank/DDBJ databases">
        <authorList>
            <person name="Florea S."/>
            <person name="Webb J.S."/>
            <person name="Jaromczyk J."/>
            <person name="Schardl C.L."/>
        </authorList>
    </citation>
    <scope>NUCLEOTIDE SEQUENCE [LARGE SCALE GENOMIC DNA]</scope>
    <source>
        <strain evidence="3">MV-1</strain>
    </source>
</reference>
<gene>
    <name evidence="2" type="ORF">BEN30_09620</name>
</gene>
<sequence length="102" mass="11531">MLLEDNKKKPGASISLAEDKNMAQAGLNHPTKFLLGKRAIVPEKSSFVQSKLGTIPEPQKLYLKAHLNNEMELDSMSARRFGRKKQKPWTPSSEHIKEFQNA</sequence>
<organism evidence="2 3">
    <name type="scientific">Magnetovibrio blakemorei</name>
    <dbReference type="NCBI Taxonomy" id="28181"/>
    <lineage>
        <taxon>Bacteria</taxon>
        <taxon>Pseudomonadati</taxon>
        <taxon>Pseudomonadota</taxon>
        <taxon>Alphaproteobacteria</taxon>
        <taxon>Rhodospirillales</taxon>
        <taxon>Magnetovibrionaceae</taxon>
        <taxon>Magnetovibrio</taxon>
    </lineage>
</organism>
<protein>
    <submittedName>
        <fullName evidence="2">Uncharacterized protein</fullName>
    </submittedName>
</protein>
<feature type="region of interest" description="Disordered" evidence="1">
    <location>
        <begin position="77"/>
        <end position="102"/>
    </location>
</feature>
<comment type="caution">
    <text evidence="2">The sequence shown here is derived from an EMBL/GenBank/DDBJ whole genome shotgun (WGS) entry which is preliminary data.</text>
</comment>
<accession>A0A1E5Q800</accession>
<name>A0A1E5Q800_9PROT</name>